<organism evidence="4 5">
    <name type="scientific">Xanthocytophaga agilis</name>
    <dbReference type="NCBI Taxonomy" id="3048010"/>
    <lineage>
        <taxon>Bacteria</taxon>
        <taxon>Pseudomonadati</taxon>
        <taxon>Bacteroidota</taxon>
        <taxon>Cytophagia</taxon>
        <taxon>Cytophagales</taxon>
        <taxon>Rhodocytophagaceae</taxon>
        <taxon>Xanthocytophaga</taxon>
    </lineage>
</organism>
<protein>
    <submittedName>
        <fullName evidence="4">LytTR family DNA-binding domain-containing protein</fullName>
    </submittedName>
</protein>
<dbReference type="GO" id="GO:0000156">
    <property type="term" value="F:phosphorelay response regulator activity"/>
    <property type="evidence" value="ECO:0007669"/>
    <property type="project" value="InterPro"/>
</dbReference>
<evidence type="ECO:0000313" key="4">
    <source>
        <dbReference type="EMBL" id="MDJ1502955.1"/>
    </source>
</evidence>
<dbReference type="PROSITE" id="PS50110">
    <property type="entry name" value="RESPONSE_REGULATORY"/>
    <property type="match status" value="1"/>
</dbReference>
<dbReference type="Pfam" id="PF00072">
    <property type="entry name" value="Response_reg"/>
    <property type="match status" value="1"/>
</dbReference>
<comment type="caution">
    <text evidence="4">The sequence shown here is derived from an EMBL/GenBank/DDBJ whole genome shotgun (WGS) entry which is preliminary data.</text>
</comment>
<keyword evidence="4" id="KW-0238">DNA-binding</keyword>
<dbReference type="AlphaFoldDB" id="A0AAE3R4D3"/>
<gene>
    <name evidence="4" type="ORF">QNI22_19955</name>
</gene>
<dbReference type="GO" id="GO:0003677">
    <property type="term" value="F:DNA binding"/>
    <property type="evidence" value="ECO:0007669"/>
    <property type="project" value="UniProtKB-KW"/>
</dbReference>
<feature type="modified residue" description="4-aspartylphosphate" evidence="1">
    <location>
        <position position="55"/>
    </location>
</feature>
<dbReference type="SMART" id="SM00850">
    <property type="entry name" value="LytTR"/>
    <property type="match status" value="1"/>
</dbReference>
<dbReference type="RefSeq" id="WP_314030786.1">
    <property type="nucleotide sequence ID" value="NZ_JASJOU010000007.1"/>
</dbReference>
<reference evidence="4" key="1">
    <citation type="submission" date="2023-05" db="EMBL/GenBank/DDBJ databases">
        <authorList>
            <person name="Zhang X."/>
        </authorList>
    </citation>
    <scope>NUCLEOTIDE SEQUENCE</scope>
    <source>
        <strain evidence="4">BD1B2-1</strain>
    </source>
</reference>
<evidence type="ECO:0000313" key="5">
    <source>
        <dbReference type="Proteomes" id="UP001232063"/>
    </source>
</evidence>
<dbReference type="Gene3D" id="2.40.50.1020">
    <property type="entry name" value="LytTr DNA-binding domain"/>
    <property type="match status" value="1"/>
</dbReference>
<keyword evidence="5" id="KW-1185">Reference proteome</keyword>
<dbReference type="SMART" id="SM00448">
    <property type="entry name" value="REC"/>
    <property type="match status" value="1"/>
</dbReference>
<evidence type="ECO:0000256" key="1">
    <source>
        <dbReference type="PROSITE-ProRule" id="PRU00169"/>
    </source>
</evidence>
<dbReference type="PANTHER" id="PTHR37299">
    <property type="entry name" value="TRANSCRIPTIONAL REGULATOR-RELATED"/>
    <property type="match status" value="1"/>
</dbReference>
<dbReference type="InterPro" id="IPR046947">
    <property type="entry name" value="LytR-like"/>
</dbReference>
<feature type="domain" description="Response regulatory" evidence="2">
    <location>
        <begin position="2"/>
        <end position="115"/>
    </location>
</feature>
<evidence type="ECO:0000259" key="3">
    <source>
        <dbReference type="PROSITE" id="PS50930"/>
    </source>
</evidence>
<keyword evidence="1" id="KW-0597">Phosphoprotein</keyword>
<dbReference type="PANTHER" id="PTHR37299:SF1">
    <property type="entry name" value="STAGE 0 SPORULATION PROTEIN A HOMOLOG"/>
    <property type="match status" value="1"/>
</dbReference>
<dbReference type="InterPro" id="IPR001789">
    <property type="entry name" value="Sig_transdc_resp-reg_receiver"/>
</dbReference>
<sequence>MRVLILEDESLAAERLQDHLRRYDASIQVEQVLDTVEEGVQWLRSNPSPDLMLMDIHLADGLSFSIFTQTFVNSPIIFTTAYDQYALQAFKVNSIDYLLKPISYQHLVEAMQKLRRIKAEPPMISPQIIQQLINLIQKQRPNYKSRFLVKFGDRLQYKTVEDVSYFYADGKVVYLVSNENKRFIVDYTLEELEDLLDPTLFHRINRKVIVHLQAVKDMRLYPNSRLSLSLRPSMDTEVVVSRDKVPAFKAWLDQ</sequence>
<feature type="domain" description="HTH LytTR-type" evidence="3">
    <location>
        <begin position="162"/>
        <end position="254"/>
    </location>
</feature>
<dbReference type="PROSITE" id="PS50930">
    <property type="entry name" value="HTH_LYTTR"/>
    <property type="match status" value="1"/>
</dbReference>
<dbReference type="InterPro" id="IPR011006">
    <property type="entry name" value="CheY-like_superfamily"/>
</dbReference>
<dbReference type="Gene3D" id="3.40.50.2300">
    <property type="match status" value="1"/>
</dbReference>
<dbReference type="Proteomes" id="UP001232063">
    <property type="component" value="Unassembled WGS sequence"/>
</dbReference>
<dbReference type="SUPFAM" id="SSF52172">
    <property type="entry name" value="CheY-like"/>
    <property type="match status" value="1"/>
</dbReference>
<name>A0AAE3R4D3_9BACT</name>
<accession>A0AAE3R4D3</accession>
<dbReference type="Pfam" id="PF04397">
    <property type="entry name" value="LytTR"/>
    <property type="match status" value="1"/>
</dbReference>
<evidence type="ECO:0000259" key="2">
    <source>
        <dbReference type="PROSITE" id="PS50110"/>
    </source>
</evidence>
<dbReference type="InterPro" id="IPR007492">
    <property type="entry name" value="LytTR_DNA-bd_dom"/>
</dbReference>
<dbReference type="EMBL" id="JASJOU010000007">
    <property type="protein sequence ID" value="MDJ1502955.1"/>
    <property type="molecule type" value="Genomic_DNA"/>
</dbReference>
<proteinExistence type="predicted"/>